<evidence type="ECO:0000259" key="2">
    <source>
        <dbReference type="Pfam" id="PF05183"/>
    </source>
</evidence>
<keyword evidence="1" id="KW-0694">RNA-binding</keyword>
<protein>
    <recommendedName>
        <fullName evidence="1">RNA-dependent RNA polymerase</fullName>
        <ecNumber evidence="1">2.7.7.48</ecNumber>
    </recommendedName>
</protein>
<dbReference type="PANTHER" id="PTHR23079:SF55">
    <property type="entry name" value="RNA-DIRECTED RNA POLYMERASE"/>
    <property type="match status" value="1"/>
</dbReference>
<keyword evidence="1" id="KW-0696">RNA-directed RNA polymerase</keyword>
<keyword evidence="4" id="KW-1185">Reference proteome</keyword>
<proteinExistence type="inferred from homology"/>
<reference evidence="3 4" key="1">
    <citation type="submission" date="2024-10" db="EMBL/GenBank/DDBJ databases">
        <title>Updated reference genomes for cyclostephanoid diatoms.</title>
        <authorList>
            <person name="Roberts W.R."/>
            <person name="Alverson A.J."/>
        </authorList>
    </citation>
    <scope>NUCLEOTIDE SEQUENCE [LARGE SCALE GENOMIC DNA]</scope>
    <source>
        <strain evidence="3 4">AJA276-08</strain>
    </source>
</reference>
<gene>
    <name evidence="3" type="ORF">ACHAW5_010018</name>
</gene>
<accession>A0ABD3NBF7</accession>
<evidence type="ECO:0000256" key="1">
    <source>
        <dbReference type="RuleBase" id="RU363098"/>
    </source>
</evidence>
<dbReference type="Pfam" id="PF05183">
    <property type="entry name" value="RdRP"/>
    <property type="match status" value="1"/>
</dbReference>
<comment type="caution">
    <text evidence="3">The sequence shown here is derived from an EMBL/GenBank/DDBJ whole genome shotgun (WGS) entry which is preliminary data.</text>
</comment>
<dbReference type="Proteomes" id="UP001530315">
    <property type="component" value="Unassembled WGS sequence"/>
</dbReference>
<dbReference type="InterPro" id="IPR007855">
    <property type="entry name" value="RDRP"/>
</dbReference>
<comment type="catalytic activity">
    <reaction evidence="1">
        <text>RNA(n) + a ribonucleoside 5'-triphosphate = RNA(n+1) + diphosphate</text>
        <dbReference type="Rhea" id="RHEA:21248"/>
        <dbReference type="Rhea" id="RHEA-COMP:14527"/>
        <dbReference type="Rhea" id="RHEA-COMP:17342"/>
        <dbReference type="ChEBI" id="CHEBI:33019"/>
        <dbReference type="ChEBI" id="CHEBI:61557"/>
        <dbReference type="ChEBI" id="CHEBI:140395"/>
        <dbReference type="EC" id="2.7.7.48"/>
    </reaction>
</comment>
<keyword evidence="1" id="KW-0548">Nucleotidyltransferase</keyword>
<dbReference type="EMBL" id="JALLAZ020001538">
    <property type="protein sequence ID" value="KAL3773341.1"/>
    <property type="molecule type" value="Genomic_DNA"/>
</dbReference>
<dbReference type="InterPro" id="IPR057596">
    <property type="entry name" value="RDRP_core"/>
</dbReference>
<evidence type="ECO:0000313" key="3">
    <source>
        <dbReference type="EMBL" id="KAL3773341.1"/>
    </source>
</evidence>
<sequence length="192" mass="21711">MSKDDWDMLCSYGFGTIIFPRSNEGSTPLPCVIADGDLDGDDYFVMWDEKIIHHLIHSDDKLTSKARRELNKLVLPAGAKSVEKESKFAKSSDSKWLSKAQDQMLDFPRQRAATQLVGKLYGFCKDSSKRPHGSIDLFDENAIAYAKAYKDAMDVQKHGGTVNLPRHLHDKLPRSLQHLLTSKEEKSSEIRD</sequence>
<feature type="domain" description="RDRP core" evidence="2">
    <location>
        <begin position="17"/>
        <end position="170"/>
    </location>
</feature>
<dbReference type="EC" id="2.7.7.48" evidence="1"/>
<evidence type="ECO:0000313" key="4">
    <source>
        <dbReference type="Proteomes" id="UP001530315"/>
    </source>
</evidence>
<name>A0ABD3NBF7_9STRA</name>
<dbReference type="GO" id="GO:0031047">
    <property type="term" value="P:regulatory ncRNA-mediated gene silencing"/>
    <property type="evidence" value="ECO:0007669"/>
    <property type="project" value="UniProtKB-KW"/>
</dbReference>
<dbReference type="PANTHER" id="PTHR23079">
    <property type="entry name" value="RNA-DEPENDENT RNA POLYMERASE"/>
    <property type="match status" value="1"/>
</dbReference>
<dbReference type="GO" id="GO:0003723">
    <property type="term" value="F:RNA binding"/>
    <property type="evidence" value="ECO:0007669"/>
    <property type="project" value="UniProtKB-KW"/>
</dbReference>
<comment type="similarity">
    <text evidence="1">Belongs to the RdRP family.</text>
</comment>
<organism evidence="3 4">
    <name type="scientific">Stephanodiscus triporus</name>
    <dbReference type="NCBI Taxonomy" id="2934178"/>
    <lineage>
        <taxon>Eukaryota</taxon>
        <taxon>Sar</taxon>
        <taxon>Stramenopiles</taxon>
        <taxon>Ochrophyta</taxon>
        <taxon>Bacillariophyta</taxon>
        <taxon>Coscinodiscophyceae</taxon>
        <taxon>Thalassiosirophycidae</taxon>
        <taxon>Stephanodiscales</taxon>
        <taxon>Stephanodiscaceae</taxon>
        <taxon>Stephanodiscus</taxon>
    </lineage>
</organism>
<keyword evidence="1" id="KW-0808">Transferase</keyword>
<dbReference type="AlphaFoldDB" id="A0ABD3NBF7"/>
<dbReference type="GO" id="GO:0003968">
    <property type="term" value="F:RNA-directed RNA polymerase activity"/>
    <property type="evidence" value="ECO:0007669"/>
    <property type="project" value="UniProtKB-KW"/>
</dbReference>